<organism evidence="1 2">
    <name type="scientific">Vaccinium darrowii</name>
    <dbReference type="NCBI Taxonomy" id="229202"/>
    <lineage>
        <taxon>Eukaryota</taxon>
        <taxon>Viridiplantae</taxon>
        <taxon>Streptophyta</taxon>
        <taxon>Embryophyta</taxon>
        <taxon>Tracheophyta</taxon>
        <taxon>Spermatophyta</taxon>
        <taxon>Magnoliopsida</taxon>
        <taxon>eudicotyledons</taxon>
        <taxon>Gunneridae</taxon>
        <taxon>Pentapetalae</taxon>
        <taxon>asterids</taxon>
        <taxon>Ericales</taxon>
        <taxon>Ericaceae</taxon>
        <taxon>Vaccinioideae</taxon>
        <taxon>Vaccinieae</taxon>
        <taxon>Vaccinium</taxon>
    </lineage>
</organism>
<gene>
    <name evidence="1" type="ORF">Vadar_009206</name>
</gene>
<comment type="caution">
    <text evidence="1">The sequence shown here is derived from an EMBL/GenBank/DDBJ whole genome shotgun (WGS) entry which is preliminary data.</text>
</comment>
<reference evidence="1 2" key="1">
    <citation type="journal article" date="2021" name="Hortic Res">
        <title>High-quality reference genome and annotation aids understanding of berry development for evergreen blueberry (Vaccinium darrowii).</title>
        <authorList>
            <person name="Yu J."/>
            <person name="Hulse-Kemp A.M."/>
            <person name="Babiker E."/>
            <person name="Staton M."/>
        </authorList>
    </citation>
    <scope>NUCLEOTIDE SEQUENCE [LARGE SCALE GENOMIC DNA]</scope>
    <source>
        <strain evidence="2">cv. NJ 8807/NJ 8810</strain>
        <tissue evidence="1">Young leaf</tissue>
    </source>
</reference>
<evidence type="ECO:0000313" key="1">
    <source>
        <dbReference type="EMBL" id="KAH7833733.1"/>
    </source>
</evidence>
<name>A0ACB7WZ88_9ERIC</name>
<evidence type="ECO:0000313" key="2">
    <source>
        <dbReference type="Proteomes" id="UP000828048"/>
    </source>
</evidence>
<accession>A0ACB7WZ88</accession>
<keyword evidence="2" id="KW-1185">Reference proteome</keyword>
<dbReference type="Proteomes" id="UP000828048">
    <property type="component" value="Chromosome 2"/>
</dbReference>
<dbReference type="EMBL" id="CM037152">
    <property type="protein sequence ID" value="KAH7833733.1"/>
    <property type="molecule type" value="Genomic_DNA"/>
</dbReference>
<protein>
    <submittedName>
        <fullName evidence="1">Uncharacterized protein</fullName>
    </submittedName>
</protein>
<sequence length="502" mass="57799">MESDLQRSVSLRASRRAERNNTQLQTKDAEGGFFSPGRFSQDYATKIIWKMGFIRLFLVGGILWMLLILIVLLFHVWSCQSSLGFFSAICKRDSKVFAVSDTMGLVPKPLHRCPIPLADDPDKIVIPKRRTPDNVVQSLSYITDDEGANNGSQSRPLFGGHQSWLQRQESFNLKSTMKVHCGFNRHGGAEMASKDIKYVEKCRFVVASGIFDGYDLPHQPSNISQRSQKLFCFLMVVDEVSIDFMKKSATVRKDNDGGQWVGIWRLILLKQPPYDEPRRNGKVPKILTHRLFPQAQYSIWIDGKMELIVDPLLVLERYLWREKHTFAIAQHKHHHSIYEEADANKRRKRYARPLIDHQMKIYLYEGMEPWSPKKKTISDVPEGAIVIREHTTLNNLFSCLWFNEVNLFTPRDQLSFGYVVYRLGGLFKFLMFPNCEYNSLFVLHPHTREHSSKVEWVKSLDEFKGNNSGLRESRGGFGLWTPYPGNLDLVVLPPVARTSKSG</sequence>
<proteinExistence type="predicted"/>